<dbReference type="AlphaFoldDB" id="A0A0H3ZVD9"/>
<evidence type="ECO:0000256" key="1">
    <source>
        <dbReference type="ARBA" id="ARBA00009913"/>
    </source>
</evidence>
<dbReference type="Gene3D" id="1.10.10.60">
    <property type="entry name" value="Homeodomain-like"/>
    <property type="match status" value="1"/>
</dbReference>
<comment type="similarity">
    <text evidence="1">Belongs to the site-specific recombinase resolvase family.</text>
</comment>
<dbReference type="GO" id="GO:0003677">
    <property type="term" value="F:DNA binding"/>
    <property type="evidence" value="ECO:0007669"/>
    <property type="project" value="UniProtKB-KW"/>
</dbReference>
<dbReference type="InterPro" id="IPR050639">
    <property type="entry name" value="SSR_resolvase"/>
</dbReference>
<organism evidence="8">
    <name type="scientific">Vibrio tasmaniensis</name>
    <dbReference type="NCBI Taxonomy" id="212663"/>
    <lineage>
        <taxon>Bacteria</taxon>
        <taxon>Pseudomonadati</taxon>
        <taxon>Pseudomonadota</taxon>
        <taxon>Gammaproteobacteria</taxon>
        <taxon>Vibrionales</taxon>
        <taxon>Vibrionaceae</taxon>
        <taxon>Vibrio</taxon>
    </lineage>
</organism>
<keyword evidence="2" id="KW-0229">DNA integration</keyword>
<keyword evidence="3" id="KW-0238">DNA-binding</keyword>
<reference evidence="8" key="1">
    <citation type="journal article" date="2015" name="MBio">
        <title>Eco-Evolutionary Dynamics of Episomes among Ecologically Cohesive Bacterial Populations.</title>
        <authorList>
            <person name="Xue H."/>
            <person name="Cordero O.X."/>
            <person name="Camas F.M."/>
            <person name="Trimble W."/>
            <person name="Meyer F."/>
            <person name="Guglielmini J."/>
            <person name="Rocha E.P."/>
            <person name="Polz M.F."/>
        </authorList>
    </citation>
    <scope>NUCLEOTIDE SEQUENCE</scope>
    <source>
        <strain evidence="8">FF_112</strain>
    </source>
</reference>
<evidence type="ECO:0000256" key="5">
    <source>
        <dbReference type="PIRSR" id="PIRSR606118-50"/>
    </source>
</evidence>
<dbReference type="PROSITE" id="PS51736">
    <property type="entry name" value="RECOMBINASES_3"/>
    <property type="match status" value="1"/>
</dbReference>
<evidence type="ECO:0000256" key="4">
    <source>
        <dbReference type="ARBA" id="ARBA00023172"/>
    </source>
</evidence>
<dbReference type="Gene3D" id="3.40.50.1390">
    <property type="entry name" value="Resolvase, N-terminal catalytic domain"/>
    <property type="match status" value="1"/>
</dbReference>
<feature type="active site" description="O-(5'-phospho-DNA)-serine intermediate" evidence="5 6">
    <location>
        <position position="25"/>
    </location>
</feature>
<dbReference type="SUPFAM" id="SSF53041">
    <property type="entry name" value="Resolvase-like"/>
    <property type="match status" value="1"/>
</dbReference>
<dbReference type="PANTHER" id="PTHR30461:SF26">
    <property type="entry name" value="RESOLVASE HOMOLOG YNEB"/>
    <property type="match status" value="1"/>
</dbReference>
<dbReference type="GO" id="GO:0015074">
    <property type="term" value="P:DNA integration"/>
    <property type="evidence" value="ECO:0007669"/>
    <property type="project" value="UniProtKB-KW"/>
</dbReference>
<dbReference type="InterPro" id="IPR009057">
    <property type="entry name" value="Homeodomain-like_sf"/>
</dbReference>
<dbReference type="EMBL" id="KP795591">
    <property type="protein sequence ID" value="AKN38517.1"/>
    <property type="molecule type" value="Genomic_DNA"/>
</dbReference>
<dbReference type="CDD" id="cd03768">
    <property type="entry name" value="SR_ResInv"/>
    <property type="match status" value="1"/>
</dbReference>
<dbReference type="PANTHER" id="PTHR30461">
    <property type="entry name" value="DNA-INVERTASE FROM LAMBDOID PROPHAGE"/>
    <property type="match status" value="1"/>
</dbReference>
<evidence type="ECO:0000256" key="6">
    <source>
        <dbReference type="PROSITE-ProRule" id="PRU10137"/>
    </source>
</evidence>
<proteinExistence type="inferred from homology"/>
<evidence type="ECO:0000313" key="8">
    <source>
        <dbReference type="EMBL" id="AKN38517.1"/>
    </source>
</evidence>
<dbReference type="PROSITE" id="PS00397">
    <property type="entry name" value="RECOMBINASES_1"/>
    <property type="match status" value="1"/>
</dbReference>
<accession>A0A0H3ZVD9</accession>
<name>A0A0H3ZVD9_9VIBR</name>
<sequence>MYTCVSLSLSSLLGHFMKIGYARVSTQDQTLDVQLEQLKRIGCNKIYQEQASGKSSDREQLHLLLDFAREGDVIHVTKVDRIARNTIDALQIADQLAQKKAGLVFHDLGDLDINSDVGRVIYTTISAFAEMERKRILQRCNEGRERARSEGRHLGRFPNKTLHTRIQELASQGMNKHAISKELECSRTTVYKVLGKISLFRIANKAVL</sequence>
<keyword evidence="4" id="KW-0233">DNA recombination</keyword>
<evidence type="ECO:0000259" key="7">
    <source>
        <dbReference type="PROSITE" id="PS51736"/>
    </source>
</evidence>
<dbReference type="Pfam" id="PF02796">
    <property type="entry name" value="HTH_7"/>
    <property type="match status" value="1"/>
</dbReference>
<evidence type="ECO:0000256" key="2">
    <source>
        <dbReference type="ARBA" id="ARBA00022908"/>
    </source>
</evidence>
<dbReference type="InterPro" id="IPR006120">
    <property type="entry name" value="Resolvase_HTH_dom"/>
</dbReference>
<dbReference type="SUPFAM" id="SSF46689">
    <property type="entry name" value="Homeodomain-like"/>
    <property type="match status" value="1"/>
</dbReference>
<evidence type="ECO:0000256" key="3">
    <source>
        <dbReference type="ARBA" id="ARBA00023125"/>
    </source>
</evidence>
<dbReference type="InterPro" id="IPR036162">
    <property type="entry name" value="Resolvase-like_N_sf"/>
</dbReference>
<protein>
    <recommendedName>
        <fullName evidence="7">Resolvase/invertase-type recombinase catalytic domain-containing protein</fullName>
    </recommendedName>
</protein>
<feature type="domain" description="Resolvase/invertase-type recombinase catalytic" evidence="7">
    <location>
        <begin position="17"/>
        <end position="151"/>
    </location>
</feature>
<dbReference type="InterPro" id="IPR006119">
    <property type="entry name" value="Resolv_N"/>
</dbReference>
<dbReference type="InterPro" id="IPR006118">
    <property type="entry name" value="Recombinase_CS"/>
</dbReference>
<dbReference type="GO" id="GO:0000150">
    <property type="term" value="F:DNA strand exchange activity"/>
    <property type="evidence" value="ECO:0007669"/>
    <property type="project" value="InterPro"/>
</dbReference>
<dbReference type="SMART" id="SM00857">
    <property type="entry name" value="Resolvase"/>
    <property type="match status" value="1"/>
</dbReference>
<dbReference type="Pfam" id="PF00239">
    <property type="entry name" value="Resolvase"/>
    <property type="match status" value="1"/>
</dbReference>